<accession>A0A3S1AWH0</accession>
<comment type="subcellular location">
    <subcellularLocation>
        <location evidence="3">Cytoplasm</location>
    </subcellularLocation>
</comment>
<dbReference type="Gene3D" id="2.30.22.10">
    <property type="entry name" value="Head domain of nucleotide exchange factor GrpE"/>
    <property type="match status" value="1"/>
</dbReference>
<evidence type="ECO:0000256" key="6">
    <source>
        <dbReference type="SAM" id="MobiDB-lite"/>
    </source>
</evidence>
<dbReference type="InterPro" id="IPR009012">
    <property type="entry name" value="GrpE_head"/>
</dbReference>
<dbReference type="SUPFAM" id="SSF51064">
    <property type="entry name" value="Head domain of nucleotide exchange factor GrpE"/>
    <property type="match status" value="1"/>
</dbReference>
<dbReference type="OrthoDB" id="9812586at2"/>
<dbReference type="GO" id="GO:0006457">
    <property type="term" value="P:protein folding"/>
    <property type="evidence" value="ECO:0007669"/>
    <property type="project" value="InterPro"/>
</dbReference>
<dbReference type="GO" id="GO:0000774">
    <property type="term" value="F:adenyl-nucleotide exchange factor activity"/>
    <property type="evidence" value="ECO:0007669"/>
    <property type="project" value="InterPro"/>
</dbReference>
<comment type="function">
    <text evidence="3 4">Participates actively in the response to hyperosmotic and heat shock by preventing the aggregation of stress-denatured proteins, in association with DnaK and GrpE. It is the nucleotide exchange factor for DnaK and may function as a thermosensor. Unfolded proteins bind initially to DnaJ; upon interaction with the DnaJ-bound protein, DnaK hydrolyzes its bound ATP, resulting in the formation of a stable complex. GrpE releases ADP from DnaK; ATP binding to DnaK triggers the release of the substrate protein, thus completing the reaction cycle. Several rounds of ATP-dependent interactions between DnaJ, DnaK and GrpE are required for fully efficient folding.</text>
</comment>
<evidence type="ECO:0000256" key="1">
    <source>
        <dbReference type="ARBA" id="ARBA00009054"/>
    </source>
</evidence>
<gene>
    <name evidence="3" type="primary">grpE</name>
    <name evidence="7" type="ORF">ECE50_016540</name>
</gene>
<dbReference type="AlphaFoldDB" id="A0A3S1AWH0"/>
<name>A0A3S1AWH0_9BACT</name>
<keyword evidence="2 3" id="KW-0143">Chaperone</keyword>
<dbReference type="PRINTS" id="PR00773">
    <property type="entry name" value="GRPEPROTEIN"/>
</dbReference>
<dbReference type="Proteomes" id="UP000281028">
    <property type="component" value="Unassembled WGS sequence"/>
</dbReference>
<dbReference type="PROSITE" id="PS01071">
    <property type="entry name" value="GRPE"/>
    <property type="match status" value="1"/>
</dbReference>
<dbReference type="GO" id="GO:0051082">
    <property type="term" value="F:unfolded protein binding"/>
    <property type="evidence" value="ECO:0007669"/>
    <property type="project" value="TreeGrafter"/>
</dbReference>
<evidence type="ECO:0000256" key="3">
    <source>
        <dbReference type="HAMAP-Rule" id="MF_01151"/>
    </source>
</evidence>
<sequence>MQTNGQANNAGENEKSMPDLNADNNISDTPHMNNELQAEEGEELQKKEQQLGEMRDKFLRLQAEFDNFRKRTAKERIELMQTAGKEVIISMLDVLDDSERAAKQLETATDVAATKDGVLLVFNKLKNTLQAKGLKPMESLHTTFDPDLHDAITEIPAPTPDLQGKVLDVLQQGYYLNDKLIRHAKVIVGK</sequence>
<dbReference type="GO" id="GO:0051087">
    <property type="term" value="F:protein-folding chaperone binding"/>
    <property type="evidence" value="ECO:0007669"/>
    <property type="project" value="InterPro"/>
</dbReference>
<dbReference type="HAMAP" id="MF_01151">
    <property type="entry name" value="GrpE"/>
    <property type="match status" value="1"/>
</dbReference>
<reference evidence="7" key="1">
    <citation type="submission" date="2020-05" db="EMBL/GenBank/DDBJ databases">
        <title>Chitinophaga laudate sp. nov., isolated from a tropical peat swamp.</title>
        <authorList>
            <person name="Goh C.B.S."/>
            <person name="Lee M.S."/>
            <person name="Parimannan S."/>
            <person name="Pasbakhsh P."/>
            <person name="Yule C.M."/>
            <person name="Rajandas H."/>
            <person name="Loke S."/>
            <person name="Croft L."/>
            <person name="Tan J.B.L."/>
        </authorList>
    </citation>
    <scope>NUCLEOTIDE SEQUENCE</scope>
    <source>
        <strain evidence="7">Mgbs1</strain>
    </source>
</reference>
<evidence type="ECO:0000256" key="5">
    <source>
        <dbReference type="RuleBase" id="RU004478"/>
    </source>
</evidence>
<evidence type="ECO:0000256" key="4">
    <source>
        <dbReference type="RuleBase" id="RU000639"/>
    </source>
</evidence>
<dbReference type="Pfam" id="PF01025">
    <property type="entry name" value="GrpE"/>
    <property type="match status" value="1"/>
</dbReference>
<dbReference type="InterPro" id="IPR013805">
    <property type="entry name" value="GrpE_CC"/>
</dbReference>
<dbReference type="SUPFAM" id="SSF58014">
    <property type="entry name" value="Coiled-coil domain of nucleotide exchange factor GrpE"/>
    <property type="match status" value="1"/>
</dbReference>
<dbReference type="CDD" id="cd00446">
    <property type="entry name" value="GrpE"/>
    <property type="match status" value="1"/>
</dbReference>
<dbReference type="GO" id="GO:0005737">
    <property type="term" value="C:cytoplasm"/>
    <property type="evidence" value="ECO:0007669"/>
    <property type="project" value="UniProtKB-SubCell"/>
</dbReference>
<keyword evidence="3 4" id="KW-0346">Stress response</keyword>
<evidence type="ECO:0000313" key="8">
    <source>
        <dbReference type="Proteomes" id="UP000281028"/>
    </source>
</evidence>
<protein>
    <recommendedName>
        <fullName evidence="3 4">Protein GrpE</fullName>
    </recommendedName>
    <alternativeName>
        <fullName evidence="3">HSP-70 cofactor</fullName>
    </alternativeName>
</protein>
<proteinExistence type="inferred from homology"/>
<keyword evidence="8" id="KW-1185">Reference proteome</keyword>
<evidence type="ECO:0000313" key="7">
    <source>
        <dbReference type="EMBL" id="NSL88450.1"/>
    </source>
</evidence>
<dbReference type="PANTHER" id="PTHR21237">
    <property type="entry name" value="GRPE PROTEIN"/>
    <property type="match status" value="1"/>
</dbReference>
<feature type="region of interest" description="Disordered" evidence="6">
    <location>
        <begin position="1"/>
        <end position="46"/>
    </location>
</feature>
<comment type="similarity">
    <text evidence="1 3 5">Belongs to the GrpE family.</text>
</comment>
<dbReference type="Gene3D" id="3.90.20.20">
    <property type="match status" value="1"/>
</dbReference>
<evidence type="ECO:0000256" key="2">
    <source>
        <dbReference type="ARBA" id="ARBA00023186"/>
    </source>
</evidence>
<keyword evidence="3" id="KW-0963">Cytoplasm</keyword>
<dbReference type="PANTHER" id="PTHR21237:SF23">
    <property type="entry name" value="GRPE PROTEIN HOMOLOG, MITOCHONDRIAL"/>
    <property type="match status" value="1"/>
</dbReference>
<feature type="compositionally biased region" description="Polar residues" evidence="6">
    <location>
        <begin position="1"/>
        <end position="11"/>
    </location>
</feature>
<dbReference type="GO" id="GO:0042803">
    <property type="term" value="F:protein homodimerization activity"/>
    <property type="evidence" value="ECO:0007669"/>
    <property type="project" value="InterPro"/>
</dbReference>
<dbReference type="EMBL" id="RIAR02000001">
    <property type="protein sequence ID" value="NSL88450.1"/>
    <property type="molecule type" value="Genomic_DNA"/>
</dbReference>
<organism evidence="7 8">
    <name type="scientific">Chitinophaga solisilvae</name>
    <dbReference type="NCBI Taxonomy" id="1233460"/>
    <lineage>
        <taxon>Bacteria</taxon>
        <taxon>Pseudomonadati</taxon>
        <taxon>Bacteroidota</taxon>
        <taxon>Chitinophagia</taxon>
        <taxon>Chitinophagales</taxon>
        <taxon>Chitinophagaceae</taxon>
        <taxon>Chitinophaga</taxon>
    </lineage>
</organism>
<dbReference type="InterPro" id="IPR000740">
    <property type="entry name" value="GrpE"/>
</dbReference>
<comment type="subunit">
    <text evidence="3">Homodimer.</text>
</comment>
<feature type="compositionally biased region" description="Polar residues" evidence="6">
    <location>
        <begin position="22"/>
        <end position="34"/>
    </location>
</feature>
<comment type="caution">
    <text evidence="7">The sequence shown here is derived from an EMBL/GenBank/DDBJ whole genome shotgun (WGS) entry which is preliminary data.</text>
</comment>